<feature type="compositionally biased region" description="Polar residues" evidence="10">
    <location>
        <begin position="23"/>
        <end position="36"/>
    </location>
</feature>
<keyword evidence="5" id="KW-0812">Transmembrane</keyword>
<evidence type="ECO:0000313" key="11">
    <source>
        <dbReference type="EMBL" id="VEL18229.1"/>
    </source>
</evidence>
<dbReference type="GO" id="GO:0006906">
    <property type="term" value="P:vesicle fusion"/>
    <property type="evidence" value="ECO:0007669"/>
    <property type="project" value="TreeGrafter"/>
</dbReference>
<keyword evidence="6" id="KW-0653">Protein transport</keyword>
<dbReference type="InterPro" id="IPR023601">
    <property type="entry name" value="Golgi_SNAP_su1"/>
</dbReference>
<dbReference type="GO" id="GO:0005801">
    <property type="term" value="C:cis-Golgi network"/>
    <property type="evidence" value="ECO:0007669"/>
    <property type="project" value="InterPro"/>
</dbReference>
<dbReference type="GO" id="GO:0048219">
    <property type="term" value="P:inter-Golgi cisterna vesicle-mediated transport"/>
    <property type="evidence" value="ECO:0007669"/>
    <property type="project" value="TreeGrafter"/>
</dbReference>
<sequence>MVIVDLYESFCDQPDRSPMSGALYSSSGPMKSDFPTSGGNVESYFLSSPLGNIGATTASANHTLAGSPSAPQSLSNTGLSMPGGISHSSAAPPPPLPPQPGSSALLLNPSQTTGADLGPSHHSTRLLLDEAARYSSTERLLDDRLTSASALHSALRAQRNALRLGQTRLHGLTKQFPAVHRLINRINWRKRRDTLVIAGIIV</sequence>
<dbReference type="GO" id="GO:0005797">
    <property type="term" value="C:Golgi medial cisterna"/>
    <property type="evidence" value="ECO:0007669"/>
    <property type="project" value="TreeGrafter"/>
</dbReference>
<dbReference type="Pfam" id="PF12352">
    <property type="entry name" value="V-SNARE_C"/>
    <property type="match status" value="1"/>
</dbReference>
<dbReference type="AlphaFoldDB" id="A0A3S5A2R5"/>
<evidence type="ECO:0000256" key="2">
    <source>
        <dbReference type="ARBA" id="ARBA00008473"/>
    </source>
</evidence>
<dbReference type="PANTHER" id="PTHR21094">
    <property type="entry name" value="GOS-28 SNARE- RELATED"/>
    <property type="match status" value="1"/>
</dbReference>
<reference evidence="11" key="1">
    <citation type="submission" date="2018-11" db="EMBL/GenBank/DDBJ databases">
        <authorList>
            <consortium name="Pathogen Informatics"/>
        </authorList>
    </citation>
    <scope>NUCLEOTIDE SEQUENCE</scope>
</reference>
<feature type="compositionally biased region" description="Polar residues" evidence="10">
    <location>
        <begin position="63"/>
        <end position="79"/>
    </location>
</feature>
<comment type="similarity">
    <text evidence="2">Belongs to the GOSR1 family.</text>
</comment>
<dbReference type="GO" id="GO:0031201">
    <property type="term" value="C:SNARE complex"/>
    <property type="evidence" value="ECO:0007669"/>
    <property type="project" value="TreeGrafter"/>
</dbReference>
<feature type="compositionally biased region" description="Pro residues" evidence="10">
    <location>
        <begin position="91"/>
        <end position="100"/>
    </location>
</feature>
<proteinExistence type="inferred from homology"/>
<evidence type="ECO:0000256" key="3">
    <source>
        <dbReference type="ARBA" id="ARBA00015612"/>
    </source>
</evidence>
<dbReference type="GO" id="GO:0015031">
    <property type="term" value="P:protein transport"/>
    <property type="evidence" value="ECO:0007669"/>
    <property type="project" value="UniProtKB-KW"/>
</dbReference>
<keyword evidence="12" id="KW-1185">Reference proteome</keyword>
<evidence type="ECO:0000256" key="7">
    <source>
        <dbReference type="ARBA" id="ARBA00022989"/>
    </source>
</evidence>
<dbReference type="PANTHER" id="PTHR21094:SF2">
    <property type="entry name" value="GOLGI SNAP RECEPTOR COMPLEX MEMBER 1"/>
    <property type="match status" value="1"/>
</dbReference>
<keyword evidence="4" id="KW-0813">Transport</keyword>
<feature type="non-terminal residue" evidence="11">
    <location>
        <position position="1"/>
    </location>
</feature>
<evidence type="ECO:0000256" key="4">
    <source>
        <dbReference type="ARBA" id="ARBA00022448"/>
    </source>
</evidence>
<feature type="region of interest" description="Disordered" evidence="10">
    <location>
        <begin position="63"/>
        <end position="121"/>
    </location>
</feature>
<keyword evidence="8" id="KW-0333">Golgi apparatus</keyword>
<dbReference type="GO" id="GO:0005484">
    <property type="term" value="F:SNAP receptor activity"/>
    <property type="evidence" value="ECO:0007669"/>
    <property type="project" value="TreeGrafter"/>
</dbReference>
<evidence type="ECO:0000256" key="10">
    <source>
        <dbReference type="SAM" id="MobiDB-lite"/>
    </source>
</evidence>
<evidence type="ECO:0000256" key="9">
    <source>
        <dbReference type="ARBA" id="ARBA00023136"/>
    </source>
</evidence>
<evidence type="ECO:0000256" key="5">
    <source>
        <dbReference type="ARBA" id="ARBA00022692"/>
    </source>
</evidence>
<organism evidence="11 12">
    <name type="scientific">Protopolystoma xenopodis</name>
    <dbReference type="NCBI Taxonomy" id="117903"/>
    <lineage>
        <taxon>Eukaryota</taxon>
        <taxon>Metazoa</taxon>
        <taxon>Spiralia</taxon>
        <taxon>Lophotrochozoa</taxon>
        <taxon>Platyhelminthes</taxon>
        <taxon>Monogenea</taxon>
        <taxon>Polyopisthocotylea</taxon>
        <taxon>Polystomatidea</taxon>
        <taxon>Polystomatidae</taxon>
        <taxon>Protopolystoma</taxon>
    </lineage>
</organism>
<protein>
    <recommendedName>
        <fullName evidence="3">Golgi SNAP receptor complex member 1</fullName>
    </recommendedName>
</protein>
<accession>A0A3S5A2R5</accession>
<evidence type="ECO:0000313" key="12">
    <source>
        <dbReference type="Proteomes" id="UP000784294"/>
    </source>
</evidence>
<dbReference type="GO" id="GO:0000139">
    <property type="term" value="C:Golgi membrane"/>
    <property type="evidence" value="ECO:0007669"/>
    <property type="project" value="UniProtKB-SubCell"/>
</dbReference>
<gene>
    <name evidence="11" type="ORF">PXEA_LOCUS11669</name>
</gene>
<keyword evidence="7" id="KW-1133">Transmembrane helix</keyword>
<dbReference type="GO" id="GO:0006888">
    <property type="term" value="P:endoplasmic reticulum to Golgi vesicle-mediated transport"/>
    <property type="evidence" value="ECO:0007669"/>
    <property type="project" value="InterPro"/>
</dbReference>
<evidence type="ECO:0000256" key="6">
    <source>
        <dbReference type="ARBA" id="ARBA00022927"/>
    </source>
</evidence>
<dbReference type="OrthoDB" id="422156at2759"/>
<comment type="subcellular location">
    <subcellularLocation>
        <location evidence="1">Golgi apparatus membrane</location>
        <topology evidence="1">Single-pass type IV membrane protein</topology>
    </subcellularLocation>
</comment>
<name>A0A3S5A2R5_9PLAT</name>
<dbReference type="Proteomes" id="UP000784294">
    <property type="component" value="Unassembled WGS sequence"/>
</dbReference>
<keyword evidence="9" id="KW-0472">Membrane</keyword>
<feature type="region of interest" description="Disordered" evidence="10">
    <location>
        <begin position="17"/>
        <end position="36"/>
    </location>
</feature>
<evidence type="ECO:0000256" key="1">
    <source>
        <dbReference type="ARBA" id="ARBA00004409"/>
    </source>
</evidence>
<evidence type="ECO:0000256" key="8">
    <source>
        <dbReference type="ARBA" id="ARBA00023034"/>
    </source>
</evidence>
<dbReference type="EMBL" id="CAAALY010036083">
    <property type="protein sequence ID" value="VEL18229.1"/>
    <property type="molecule type" value="Genomic_DNA"/>
</dbReference>
<comment type="caution">
    <text evidence="11">The sequence shown here is derived from an EMBL/GenBank/DDBJ whole genome shotgun (WGS) entry which is preliminary data.</text>
</comment>